<name>E4RVR9_LEAB4</name>
<evidence type="ECO:0000256" key="2">
    <source>
        <dbReference type="ARBA" id="ARBA00022692"/>
    </source>
</evidence>
<evidence type="ECO:0000256" key="4">
    <source>
        <dbReference type="ARBA" id="ARBA00023136"/>
    </source>
</evidence>
<comment type="subcellular location">
    <subcellularLocation>
        <location evidence="1">Membrane</location>
        <topology evidence="1">Multi-pass membrane protein</topology>
    </subcellularLocation>
</comment>
<feature type="transmembrane region" description="Helical" evidence="5">
    <location>
        <begin position="77"/>
        <end position="97"/>
    </location>
</feature>
<dbReference type="InterPro" id="IPR011547">
    <property type="entry name" value="SLC26A/SulP_dom"/>
</dbReference>
<feature type="transmembrane region" description="Helical" evidence="5">
    <location>
        <begin position="251"/>
        <end position="271"/>
    </location>
</feature>
<dbReference type="Pfam" id="PF00916">
    <property type="entry name" value="Sulfate_transp"/>
    <property type="match status" value="2"/>
</dbReference>
<protein>
    <submittedName>
        <fullName evidence="7">Sulphate transporter</fullName>
    </submittedName>
</protein>
<keyword evidence="3 5" id="KW-1133">Transmembrane helix</keyword>
<dbReference type="eggNOG" id="COG0659">
    <property type="taxonomic scope" value="Bacteria"/>
</dbReference>
<dbReference type="Pfam" id="PF01740">
    <property type="entry name" value="STAS"/>
    <property type="match status" value="1"/>
</dbReference>
<feature type="transmembrane region" description="Helical" evidence="5">
    <location>
        <begin position="439"/>
        <end position="459"/>
    </location>
</feature>
<dbReference type="KEGG" id="lby:Lbys_2290"/>
<dbReference type="GO" id="GO:0055085">
    <property type="term" value="P:transmembrane transport"/>
    <property type="evidence" value="ECO:0007669"/>
    <property type="project" value="InterPro"/>
</dbReference>
<feature type="transmembrane region" description="Helical" evidence="5">
    <location>
        <begin position="342"/>
        <end position="363"/>
    </location>
</feature>
<dbReference type="InterPro" id="IPR002645">
    <property type="entry name" value="STAS_dom"/>
</dbReference>
<dbReference type="InterPro" id="IPR001902">
    <property type="entry name" value="SLC26A/SulP_fam"/>
</dbReference>
<dbReference type="STRING" id="649349.Lbys_2290"/>
<evidence type="ECO:0000313" key="7">
    <source>
        <dbReference type="EMBL" id="ADQ17967.1"/>
    </source>
</evidence>
<keyword evidence="8" id="KW-1185">Reference proteome</keyword>
<gene>
    <name evidence="7" type="ordered locus">Lbys_2290</name>
</gene>
<dbReference type="PROSITE" id="PS50801">
    <property type="entry name" value="STAS"/>
    <property type="match status" value="1"/>
</dbReference>
<dbReference type="Proteomes" id="UP000007435">
    <property type="component" value="Chromosome"/>
</dbReference>
<feature type="transmembrane region" description="Helical" evidence="5">
    <location>
        <begin position="109"/>
        <end position="129"/>
    </location>
</feature>
<dbReference type="SUPFAM" id="SSF52091">
    <property type="entry name" value="SpoIIaa-like"/>
    <property type="match status" value="1"/>
</dbReference>
<dbReference type="InterPro" id="IPR036513">
    <property type="entry name" value="STAS_dom_sf"/>
</dbReference>
<feature type="transmembrane region" description="Helical" evidence="5">
    <location>
        <begin position="471"/>
        <end position="501"/>
    </location>
</feature>
<evidence type="ECO:0000256" key="3">
    <source>
        <dbReference type="ARBA" id="ARBA00022989"/>
    </source>
</evidence>
<reference key="1">
    <citation type="submission" date="2010-11" db="EMBL/GenBank/DDBJ databases">
        <title>The complete genome of Leadbetterella byssophila DSM 17132.</title>
        <authorList>
            <consortium name="US DOE Joint Genome Institute (JGI-PGF)"/>
            <person name="Lucas S."/>
            <person name="Copeland A."/>
            <person name="Lapidus A."/>
            <person name="Glavina del Rio T."/>
            <person name="Dalin E."/>
            <person name="Tice H."/>
            <person name="Bruce D."/>
            <person name="Goodwin L."/>
            <person name="Pitluck S."/>
            <person name="Kyrpides N."/>
            <person name="Mavromatis K."/>
            <person name="Ivanova N."/>
            <person name="Teshima H."/>
            <person name="Brettin T."/>
            <person name="Detter J.C."/>
            <person name="Han C."/>
            <person name="Tapia R."/>
            <person name="Land M."/>
            <person name="Hauser L."/>
            <person name="Markowitz V."/>
            <person name="Cheng J.-F."/>
            <person name="Hugenholtz P."/>
            <person name="Woyke T."/>
            <person name="Wu D."/>
            <person name="Tindall B."/>
            <person name="Pomrenke H.G."/>
            <person name="Brambilla E."/>
            <person name="Klenk H.-P."/>
            <person name="Eisen J.A."/>
        </authorList>
    </citation>
    <scope>NUCLEOTIDE SEQUENCE [LARGE SCALE GENOMIC DNA]</scope>
    <source>
        <strain>DSM 17132</strain>
    </source>
</reference>
<evidence type="ECO:0000256" key="1">
    <source>
        <dbReference type="ARBA" id="ARBA00004141"/>
    </source>
</evidence>
<feature type="transmembrane region" description="Helical" evidence="5">
    <location>
        <begin position="291"/>
        <end position="310"/>
    </location>
</feature>
<sequence length="648" mass="71320">MGGSLKLKSWMRSQQGKYVHFDNLKGDFFGGITAGIVALPLALAFGEQSGLGAAAGLYGAILIGFFASLLCSTQQQISGPTAPMTAVSVVVISQVIQSFDGNLEKALPSILFVFFMAGLLQILLGVIGFGKYMKYIPYPVISGFMTGIGVIIILTQLFPLLGYVAENDPVMIQKNRVLAESKLMGQIFQELKSAETLTKEDLALIEDKVRKAKQITEQEIILEAKYISKAQVKSTWGVIKHLDRGLANVNYIEFLFVSLTVLVIYGFRRLVNFLPDKWSVFKALKQIASSLPNTLVALVVVTFIAILSGAKLNTISTVPQGFPEFQSGIFTDFSFPAIRPHLLAIFSLAMLGSIDSLLTSVIVDNMTQKRHNPSQELISQGVGNSMSALFGGIPGSSATIRTLLNMKTGGETRISGLVASLLLLMIVLFLAPLASKIPYSVLSGVLITVGIGIMDYKGLKAVKKMPIGDVFVMFVVMLLTVFWDLVIAVGAGLIISALIFMKKMGEISSEKSNVQRLDEMGNTLPWDDETGLSSEVMHHVHVKRLEGPIFFGYTNDLKLLYSQIPNDAQYVIIRMDRVPYIDQSGLYALEDILADLKRRKKTVLLIGLKEQPRYMLERLELIPNAVPRDRVFKTFDQSLEWLNLNIDR</sequence>
<dbReference type="EMBL" id="CP002305">
    <property type="protein sequence ID" value="ADQ17967.1"/>
    <property type="molecule type" value="Genomic_DNA"/>
</dbReference>
<evidence type="ECO:0000256" key="5">
    <source>
        <dbReference type="SAM" id="Phobius"/>
    </source>
</evidence>
<feature type="transmembrane region" description="Helical" evidence="5">
    <location>
        <begin position="51"/>
        <end position="70"/>
    </location>
</feature>
<proteinExistence type="predicted"/>
<keyword evidence="4 5" id="KW-0472">Membrane</keyword>
<evidence type="ECO:0000313" key="8">
    <source>
        <dbReference type="Proteomes" id="UP000007435"/>
    </source>
</evidence>
<evidence type="ECO:0000259" key="6">
    <source>
        <dbReference type="PROSITE" id="PS50801"/>
    </source>
</evidence>
<reference evidence="7 8" key="2">
    <citation type="journal article" date="2011" name="Stand. Genomic Sci.">
        <title>Complete genome sequence of Leadbetterella byssophila type strain (4M15).</title>
        <authorList>
            <person name="Abt B."/>
            <person name="Teshima H."/>
            <person name="Lucas S."/>
            <person name="Lapidus A."/>
            <person name="Del Rio T.G."/>
            <person name="Nolan M."/>
            <person name="Tice H."/>
            <person name="Cheng J.F."/>
            <person name="Pitluck S."/>
            <person name="Liolios K."/>
            <person name="Pagani I."/>
            <person name="Ivanova N."/>
            <person name="Mavromatis K."/>
            <person name="Pati A."/>
            <person name="Tapia R."/>
            <person name="Han C."/>
            <person name="Goodwin L."/>
            <person name="Chen A."/>
            <person name="Palaniappan K."/>
            <person name="Land M."/>
            <person name="Hauser L."/>
            <person name="Chang Y.J."/>
            <person name="Jeffries C.D."/>
            <person name="Rohde M."/>
            <person name="Goker M."/>
            <person name="Tindall B.J."/>
            <person name="Detter J.C."/>
            <person name="Woyke T."/>
            <person name="Bristow J."/>
            <person name="Eisen J.A."/>
            <person name="Markowitz V."/>
            <person name="Hugenholtz P."/>
            <person name="Klenk H.P."/>
            <person name="Kyrpides N.C."/>
        </authorList>
    </citation>
    <scope>NUCLEOTIDE SEQUENCE [LARGE SCALE GENOMIC DNA]</scope>
    <source>
        <strain evidence="8">DSM 17132 / JCM 16389 / KACC 11308 / NBRC 106382 / 4M15</strain>
    </source>
</reference>
<feature type="transmembrane region" description="Helical" evidence="5">
    <location>
        <begin position="28"/>
        <end position="45"/>
    </location>
</feature>
<dbReference type="PANTHER" id="PTHR11814">
    <property type="entry name" value="SULFATE TRANSPORTER"/>
    <property type="match status" value="1"/>
</dbReference>
<keyword evidence="2 5" id="KW-0812">Transmembrane</keyword>
<dbReference type="GO" id="GO:0016020">
    <property type="term" value="C:membrane"/>
    <property type="evidence" value="ECO:0007669"/>
    <property type="project" value="UniProtKB-SubCell"/>
</dbReference>
<dbReference type="AlphaFoldDB" id="E4RVR9"/>
<organism evidence="7 8">
    <name type="scientific">Leadbetterella byssophila (strain DSM 17132 / JCM 16389 / KACC 11308 / NBRC 106382 / 4M15)</name>
    <dbReference type="NCBI Taxonomy" id="649349"/>
    <lineage>
        <taxon>Bacteria</taxon>
        <taxon>Pseudomonadati</taxon>
        <taxon>Bacteroidota</taxon>
        <taxon>Cytophagia</taxon>
        <taxon>Cytophagales</taxon>
        <taxon>Leadbetterellaceae</taxon>
        <taxon>Leadbetterella</taxon>
    </lineage>
</organism>
<dbReference type="CDD" id="cd07042">
    <property type="entry name" value="STAS_SulP_like_sulfate_transporter"/>
    <property type="match status" value="1"/>
</dbReference>
<feature type="domain" description="STAS" evidence="6">
    <location>
        <begin position="530"/>
        <end position="642"/>
    </location>
</feature>
<feature type="transmembrane region" description="Helical" evidence="5">
    <location>
        <begin position="414"/>
        <end position="433"/>
    </location>
</feature>
<dbReference type="HOGENOM" id="CLU_003182_13_1_10"/>
<feature type="transmembrane region" description="Helical" evidence="5">
    <location>
        <begin position="141"/>
        <end position="165"/>
    </location>
</feature>
<dbReference type="Gene3D" id="3.30.750.24">
    <property type="entry name" value="STAS domain"/>
    <property type="match status" value="1"/>
</dbReference>
<accession>E4RVR9</accession>